<evidence type="ECO:0000313" key="13">
    <source>
        <dbReference type="EMBL" id="NEU05355.1"/>
    </source>
</evidence>
<dbReference type="SUPFAM" id="SSF55874">
    <property type="entry name" value="ATPase domain of HSP90 chaperone/DNA topoisomerase II/histidine kinase"/>
    <property type="match status" value="1"/>
</dbReference>
<dbReference type="PANTHER" id="PTHR45453:SF2">
    <property type="entry name" value="HISTIDINE KINASE"/>
    <property type="match status" value="1"/>
</dbReference>
<name>A0A6M0H3R5_9CLOT</name>
<dbReference type="InterPro" id="IPR005467">
    <property type="entry name" value="His_kinase_dom"/>
</dbReference>
<evidence type="ECO:0000256" key="9">
    <source>
        <dbReference type="ARBA" id="ARBA00023012"/>
    </source>
</evidence>
<evidence type="ECO:0000256" key="8">
    <source>
        <dbReference type="ARBA" id="ARBA00022989"/>
    </source>
</evidence>
<keyword evidence="9" id="KW-0902">Two-component regulatory system</keyword>
<keyword evidence="14" id="KW-1185">Reference proteome</keyword>
<organism evidence="13 14">
    <name type="scientific">Clostridium senegalense</name>
    <dbReference type="NCBI Taxonomy" id="1465809"/>
    <lineage>
        <taxon>Bacteria</taxon>
        <taxon>Bacillati</taxon>
        <taxon>Bacillota</taxon>
        <taxon>Clostridia</taxon>
        <taxon>Eubacteriales</taxon>
        <taxon>Clostridiaceae</taxon>
        <taxon>Clostridium</taxon>
    </lineage>
</organism>
<feature type="domain" description="Histidine kinase" evidence="12">
    <location>
        <begin position="122"/>
        <end position="335"/>
    </location>
</feature>
<dbReference type="EMBL" id="JAAGPU010000019">
    <property type="protein sequence ID" value="NEU05355.1"/>
    <property type="molecule type" value="Genomic_DNA"/>
</dbReference>
<dbReference type="PRINTS" id="PR00344">
    <property type="entry name" value="BCTRLSENSOR"/>
</dbReference>
<comment type="caution">
    <text evidence="13">The sequence shown here is derived from an EMBL/GenBank/DDBJ whole genome shotgun (WGS) entry which is preliminary data.</text>
</comment>
<proteinExistence type="predicted"/>
<dbReference type="SMART" id="SM00387">
    <property type="entry name" value="HATPase_c"/>
    <property type="match status" value="1"/>
</dbReference>
<evidence type="ECO:0000256" key="3">
    <source>
        <dbReference type="ARBA" id="ARBA00012438"/>
    </source>
</evidence>
<evidence type="ECO:0000313" key="14">
    <source>
        <dbReference type="Proteomes" id="UP000481872"/>
    </source>
</evidence>
<accession>A0A6M0H3R5</accession>
<evidence type="ECO:0000256" key="7">
    <source>
        <dbReference type="ARBA" id="ARBA00022777"/>
    </source>
</evidence>
<dbReference type="GO" id="GO:0016036">
    <property type="term" value="P:cellular response to phosphate starvation"/>
    <property type="evidence" value="ECO:0007669"/>
    <property type="project" value="TreeGrafter"/>
</dbReference>
<evidence type="ECO:0000256" key="5">
    <source>
        <dbReference type="ARBA" id="ARBA00022679"/>
    </source>
</evidence>
<keyword evidence="8 11" id="KW-1133">Transmembrane helix</keyword>
<dbReference type="InterPro" id="IPR003594">
    <property type="entry name" value="HATPase_dom"/>
</dbReference>
<dbReference type="InterPro" id="IPR004358">
    <property type="entry name" value="Sig_transdc_His_kin-like_C"/>
</dbReference>
<dbReference type="EC" id="2.7.13.3" evidence="3"/>
<feature type="transmembrane region" description="Helical" evidence="11">
    <location>
        <begin position="18"/>
        <end position="35"/>
    </location>
</feature>
<dbReference type="GO" id="GO:0004721">
    <property type="term" value="F:phosphoprotein phosphatase activity"/>
    <property type="evidence" value="ECO:0007669"/>
    <property type="project" value="TreeGrafter"/>
</dbReference>
<reference evidence="13 14" key="1">
    <citation type="submission" date="2020-02" db="EMBL/GenBank/DDBJ databases">
        <title>Genome assembly of a novel Clostridium senegalense strain.</title>
        <authorList>
            <person name="Gupta T.B."/>
            <person name="Jauregui R."/>
            <person name="Maclean P."/>
            <person name="Nawarathana A."/>
            <person name="Brightwell G."/>
        </authorList>
    </citation>
    <scope>NUCLEOTIDE SEQUENCE [LARGE SCALE GENOMIC DNA]</scope>
    <source>
        <strain evidence="13 14">AGRFS4</strain>
    </source>
</reference>
<keyword evidence="5" id="KW-0808">Transferase</keyword>
<dbReference type="RefSeq" id="WP_199870200.1">
    <property type="nucleotide sequence ID" value="NZ_JAAGPU010000019.1"/>
</dbReference>
<dbReference type="InterPro" id="IPR050351">
    <property type="entry name" value="BphY/WalK/GraS-like"/>
</dbReference>
<dbReference type="Pfam" id="PF02518">
    <property type="entry name" value="HATPase_c"/>
    <property type="match status" value="1"/>
</dbReference>
<keyword evidence="6 11" id="KW-0812">Transmembrane</keyword>
<evidence type="ECO:0000256" key="2">
    <source>
        <dbReference type="ARBA" id="ARBA00004651"/>
    </source>
</evidence>
<dbReference type="Gene3D" id="3.30.565.10">
    <property type="entry name" value="Histidine kinase-like ATPase, C-terminal domain"/>
    <property type="match status" value="1"/>
</dbReference>
<comment type="catalytic activity">
    <reaction evidence="1">
        <text>ATP + protein L-histidine = ADP + protein N-phospho-L-histidine.</text>
        <dbReference type="EC" id="2.7.13.3"/>
    </reaction>
</comment>
<dbReference type="PANTHER" id="PTHR45453">
    <property type="entry name" value="PHOSPHATE REGULON SENSOR PROTEIN PHOR"/>
    <property type="match status" value="1"/>
</dbReference>
<evidence type="ECO:0000256" key="1">
    <source>
        <dbReference type="ARBA" id="ARBA00000085"/>
    </source>
</evidence>
<dbReference type="InterPro" id="IPR036890">
    <property type="entry name" value="HATPase_C_sf"/>
</dbReference>
<sequence length="337" mass="39518">MSLLELIIRVLKLKRRDLIALIVNTTFIIVFYFLLFENSEILYPLILSGTVIIVYFIIEIIKYCGFKQKLADSIKSPNYKKNNVDYKEEEILNVIDEIHNEYLNEIYELKEKIKGKDYLFSQWIHNMKTSITVIDLACEKSELENKEIKYIKDIKEENSSIKKNLEECLNLLRLEDFSRDYVTNPYNLKELVSNAINLKKRDFIYKGVFPKVNISENIYIYTDKKWFLYMLEQIIANAIKYSKIKNSSRIEIYAKEDAREVELIVKDYGVGINKEDLPRIFNPFFTGNNGRQERSSTGIGLYMVKLISKKLGILVDIQSDVGKGTKVSIKFKDEKVI</sequence>
<comment type="subcellular location">
    <subcellularLocation>
        <location evidence="2">Cell membrane</location>
        <topology evidence="2">Multi-pass membrane protein</topology>
    </subcellularLocation>
</comment>
<evidence type="ECO:0000256" key="6">
    <source>
        <dbReference type="ARBA" id="ARBA00022692"/>
    </source>
</evidence>
<evidence type="ECO:0000259" key="12">
    <source>
        <dbReference type="PROSITE" id="PS50109"/>
    </source>
</evidence>
<dbReference type="AlphaFoldDB" id="A0A6M0H3R5"/>
<gene>
    <name evidence="13" type="ORF">G3M99_10920</name>
</gene>
<keyword evidence="4" id="KW-1003">Cell membrane</keyword>
<dbReference type="GO" id="GO:0000155">
    <property type="term" value="F:phosphorelay sensor kinase activity"/>
    <property type="evidence" value="ECO:0007669"/>
    <property type="project" value="TreeGrafter"/>
</dbReference>
<feature type="transmembrane region" description="Helical" evidence="11">
    <location>
        <begin position="41"/>
        <end position="61"/>
    </location>
</feature>
<evidence type="ECO:0000256" key="10">
    <source>
        <dbReference type="ARBA" id="ARBA00023136"/>
    </source>
</evidence>
<dbReference type="GO" id="GO:0005886">
    <property type="term" value="C:plasma membrane"/>
    <property type="evidence" value="ECO:0007669"/>
    <property type="project" value="UniProtKB-SubCell"/>
</dbReference>
<evidence type="ECO:0000256" key="4">
    <source>
        <dbReference type="ARBA" id="ARBA00022475"/>
    </source>
</evidence>
<evidence type="ECO:0000256" key="11">
    <source>
        <dbReference type="SAM" id="Phobius"/>
    </source>
</evidence>
<keyword evidence="7 13" id="KW-0418">Kinase</keyword>
<keyword evidence="10 11" id="KW-0472">Membrane</keyword>
<dbReference type="Proteomes" id="UP000481872">
    <property type="component" value="Unassembled WGS sequence"/>
</dbReference>
<protein>
    <recommendedName>
        <fullName evidence="3">histidine kinase</fullName>
        <ecNumber evidence="3">2.7.13.3</ecNumber>
    </recommendedName>
</protein>
<dbReference type="PROSITE" id="PS50109">
    <property type="entry name" value="HIS_KIN"/>
    <property type="match status" value="1"/>
</dbReference>